<dbReference type="InterPro" id="IPR018484">
    <property type="entry name" value="FGGY_N"/>
</dbReference>
<keyword evidence="14" id="KW-1185">Reference proteome</keyword>
<dbReference type="PROSITE" id="PS00445">
    <property type="entry name" value="FGGY_KINASES_2"/>
    <property type="match status" value="1"/>
</dbReference>
<feature type="active site" description="Proton acceptor" evidence="8">
    <location>
        <position position="238"/>
    </location>
</feature>
<dbReference type="PIRSF" id="PIRSF000538">
    <property type="entry name" value="GlpK"/>
    <property type="match status" value="1"/>
</dbReference>
<dbReference type="CDD" id="cd07809">
    <property type="entry name" value="ASKHA_NBD_FGGY_BaXK-like"/>
    <property type="match status" value="1"/>
</dbReference>
<dbReference type="PROSITE" id="PS00933">
    <property type="entry name" value="FGGY_KINASES_1"/>
    <property type="match status" value="1"/>
</dbReference>
<evidence type="ECO:0000313" key="13">
    <source>
        <dbReference type="EMBL" id="MFC4907704.1"/>
    </source>
</evidence>
<keyword evidence="4 8" id="KW-0547">Nucleotide-binding</keyword>
<dbReference type="Gene3D" id="3.30.420.40">
    <property type="match status" value="2"/>
</dbReference>
<dbReference type="GO" id="GO:0004856">
    <property type="term" value="F:D-xylulokinase activity"/>
    <property type="evidence" value="ECO:0007669"/>
    <property type="project" value="UniProtKB-EC"/>
</dbReference>
<evidence type="ECO:0000256" key="4">
    <source>
        <dbReference type="ARBA" id="ARBA00022741"/>
    </source>
</evidence>
<gene>
    <name evidence="8 10 13" type="primary">xylB</name>
    <name evidence="13" type="ORF">ACFPCY_10260</name>
</gene>
<proteinExistence type="inferred from homology"/>
<evidence type="ECO:0000256" key="7">
    <source>
        <dbReference type="ARBA" id="ARBA00023277"/>
    </source>
</evidence>
<dbReference type="PANTHER" id="PTHR43095:SF5">
    <property type="entry name" value="XYLULOSE KINASE"/>
    <property type="match status" value="1"/>
</dbReference>
<name>A0ABV9TUQ5_9ACTN</name>
<comment type="catalytic activity">
    <reaction evidence="8 10">
        <text>D-xylulose + ATP = D-xylulose 5-phosphate + ADP + H(+)</text>
        <dbReference type="Rhea" id="RHEA:10964"/>
        <dbReference type="ChEBI" id="CHEBI:15378"/>
        <dbReference type="ChEBI" id="CHEBI:17140"/>
        <dbReference type="ChEBI" id="CHEBI:30616"/>
        <dbReference type="ChEBI" id="CHEBI:57737"/>
        <dbReference type="ChEBI" id="CHEBI:456216"/>
        <dbReference type="EC" id="2.7.1.17"/>
    </reaction>
</comment>
<dbReference type="InterPro" id="IPR043129">
    <property type="entry name" value="ATPase_NBD"/>
</dbReference>
<dbReference type="Pfam" id="PF00370">
    <property type="entry name" value="FGGY_N"/>
    <property type="match status" value="1"/>
</dbReference>
<comment type="function">
    <text evidence="8">Catalyzes the phosphorylation of D-xylulose to D-xylulose 5-phosphate.</text>
</comment>
<keyword evidence="3 8" id="KW-0808">Transferase</keyword>
<dbReference type="EC" id="2.7.1.17" evidence="8 10"/>
<comment type="caution">
    <text evidence="13">The sequence shown here is derived from an EMBL/GenBank/DDBJ whole genome shotgun (WGS) entry which is preliminary data.</text>
</comment>
<dbReference type="NCBIfam" id="TIGR01312">
    <property type="entry name" value="XylB"/>
    <property type="match status" value="1"/>
</dbReference>
<feature type="site" description="Important for activity" evidence="8">
    <location>
        <position position="9"/>
    </location>
</feature>
<evidence type="ECO:0000259" key="12">
    <source>
        <dbReference type="Pfam" id="PF02782"/>
    </source>
</evidence>
<sequence length="477" mass="49115">MSVLVAGVDSSTQSCKVVVRDAETGRLVRHGEAPHPPGTEIDPEHWWTALQTAIGRAGGLHDVAALSVAGQQHGMVCLDASGRVVRPALLWNDTRSARAAEDLLAELGDGDRDAGARRWADAVGSVPVASFTVTKLRWLADHEPDAAARVAAVALPHDWLTWRLAGATGLDALVTDRSDASGTGYLQASTGEYRRDLLALALRDEARAESLRLPRVLAPAERAGTSPSGLVLGPGCGDNAGAALGLGLRTGQVFLSLGTSGVVAAVADRPTADPSGLVAGFADATGRHLPLACTLNAARVLDAAARLLGVGPDELSALAMRAEPGAGGLVHVPYLEGERTPNLPGATGSLHGMTLASLTRENLARAAVEGLLCLMAEATRTVRDQGIAVERITLVGGAARSEAVRRVAPALLGVPVEVPTPGEYVADGAARQAAWVLSGASEPPAWDIGESRTYTAPPTPEVLAAYRKAARHAAASV</sequence>
<dbReference type="RefSeq" id="WP_378253679.1">
    <property type="nucleotide sequence ID" value="NZ_JBHSIT010000002.1"/>
</dbReference>
<keyword evidence="6 8" id="KW-0067">ATP-binding</keyword>
<evidence type="ECO:0000256" key="5">
    <source>
        <dbReference type="ARBA" id="ARBA00022777"/>
    </source>
</evidence>
<dbReference type="InterPro" id="IPR006000">
    <property type="entry name" value="Xylulokinase"/>
</dbReference>
<dbReference type="InterPro" id="IPR018485">
    <property type="entry name" value="FGGY_C"/>
</dbReference>
<dbReference type="Pfam" id="PF02782">
    <property type="entry name" value="FGGY_C"/>
    <property type="match status" value="1"/>
</dbReference>
<dbReference type="EMBL" id="JBHSIT010000002">
    <property type="protein sequence ID" value="MFC4907704.1"/>
    <property type="molecule type" value="Genomic_DNA"/>
</dbReference>
<evidence type="ECO:0000259" key="11">
    <source>
        <dbReference type="Pfam" id="PF00370"/>
    </source>
</evidence>
<comment type="similarity">
    <text evidence="1 8 9">Belongs to the FGGY kinase family.</text>
</comment>
<evidence type="ECO:0000313" key="14">
    <source>
        <dbReference type="Proteomes" id="UP001595872"/>
    </source>
</evidence>
<organism evidence="13 14">
    <name type="scientific">Actinomadura gamaensis</name>
    <dbReference type="NCBI Taxonomy" id="1763541"/>
    <lineage>
        <taxon>Bacteria</taxon>
        <taxon>Bacillati</taxon>
        <taxon>Actinomycetota</taxon>
        <taxon>Actinomycetes</taxon>
        <taxon>Streptosporangiales</taxon>
        <taxon>Thermomonosporaceae</taxon>
        <taxon>Actinomadura</taxon>
    </lineage>
</organism>
<protein>
    <recommendedName>
        <fullName evidence="8 10">Xylulose kinase</fullName>
        <shortName evidence="8 10">Xylulokinase</shortName>
        <ecNumber evidence="8 10">2.7.1.17</ecNumber>
    </recommendedName>
</protein>
<keyword evidence="5 8" id="KW-0418">Kinase</keyword>
<feature type="binding site" evidence="8">
    <location>
        <begin position="72"/>
        <end position="73"/>
    </location>
    <ligand>
        <name>substrate</name>
    </ligand>
</feature>
<evidence type="ECO:0000256" key="8">
    <source>
        <dbReference type="HAMAP-Rule" id="MF_02220"/>
    </source>
</evidence>
<keyword evidence="7 8" id="KW-0119">Carbohydrate metabolism</keyword>
<dbReference type="HAMAP" id="MF_02220">
    <property type="entry name" value="XylB"/>
    <property type="match status" value="1"/>
</dbReference>
<dbReference type="Proteomes" id="UP001595872">
    <property type="component" value="Unassembled WGS sequence"/>
</dbReference>
<dbReference type="InterPro" id="IPR018483">
    <property type="entry name" value="Carb_kinase_FGGY_CS"/>
</dbReference>
<dbReference type="SUPFAM" id="SSF53067">
    <property type="entry name" value="Actin-like ATPase domain"/>
    <property type="match status" value="2"/>
</dbReference>
<accession>A0ABV9TUQ5</accession>
<evidence type="ECO:0000256" key="1">
    <source>
        <dbReference type="ARBA" id="ARBA00009156"/>
    </source>
</evidence>
<dbReference type="PANTHER" id="PTHR43095">
    <property type="entry name" value="SUGAR KINASE"/>
    <property type="match status" value="1"/>
</dbReference>
<reference evidence="14" key="1">
    <citation type="journal article" date="2019" name="Int. J. Syst. Evol. Microbiol.">
        <title>The Global Catalogue of Microorganisms (GCM) 10K type strain sequencing project: providing services to taxonomists for standard genome sequencing and annotation.</title>
        <authorList>
            <consortium name="The Broad Institute Genomics Platform"/>
            <consortium name="The Broad Institute Genome Sequencing Center for Infectious Disease"/>
            <person name="Wu L."/>
            <person name="Ma J."/>
        </authorList>
    </citation>
    <scope>NUCLEOTIDE SEQUENCE [LARGE SCALE GENOMIC DNA]</scope>
    <source>
        <strain evidence="14">KLKA75</strain>
    </source>
</reference>
<feature type="domain" description="Carbohydrate kinase FGGY N-terminal" evidence="11">
    <location>
        <begin position="5"/>
        <end position="225"/>
    </location>
</feature>
<dbReference type="InterPro" id="IPR050406">
    <property type="entry name" value="FGGY_Carb_Kinase"/>
</dbReference>
<evidence type="ECO:0000256" key="3">
    <source>
        <dbReference type="ARBA" id="ARBA00022679"/>
    </source>
</evidence>
<keyword evidence="2 8" id="KW-0859">Xylose metabolism</keyword>
<evidence type="ECO:0000256" key="2">
    <source>
        <dbReference type="ARBA" id="ARBA00022629"/>
    </source>
</evidence>
<dbReference type="InterPro" id="IPR000577">
    <property type="entry name" value="Carb_kinase_FGGY"/>
</dbReference>
<evidence type="ECO:0000256" key="9">
    <source>
        <dbReference type="RuleBase" id="RU003733"/>
    </source>
</evidence>
<evidence type="ECO:0000256" key="10">
    <source>
        <dbReference type="RuleBase" id="RU364073"/>
    </source>
</evidence>
<evidence type="ECO:0000256" key="6">
    <source>
        <dbReference type="ARBA" id="ARBA00022840"/>
    </source>
</evidence>
<feature type="domain" description="Carbohydrate kinase FGGY C-terminal" evidence="12">
    <location>
        <begin position="255"/>
        <end position="435"/>
    </location>
</feature>